<dbReference type="OrthoDB" id="5849517at2759"/>
<dbReference type="InterPro" id="IPR035940">
    <property type="entry name" value="CAP_sf"/>
</dbReference>
<organism evidence="3 4">
    <name type="scientific">Dictyocaulus viviparus</name>
    <name type="common">Bovine lungworm</name>
    <dbReference type="NCBI Taxonomy" id="29172"/>
    <lineage>
        <taxon>Eukaryota</taxon>
        <taxon>Metazoa</taxon>
        <taxon>Ecdysozoa</taxon>
        <taxon>Nematoda</taxon>
        <taxon>Chromadorea</taxon>
        <taxon>Rhabditida</taxon>
        <taxon>Rhabditina</taxon>
        <taxon>Rhabditomorpha</taxon>
        <taxon>Strongyloidea</taxon>
        <taxon>Metastrongylidae</taxon>
        <taxon>Dictyocaulus</taxon>
    </lineage>
</organism>
<dbReference type="Proteomes" id="UP000053766">
    <property type="component" value="Unassembled WGS sequence"/>
</dbReference>
<protein>
    <submittedName>
        <fullName evidence="3">SCP-like protein</fullName>
    </submittedName>
</protein>
<feature type="signal peptide" evidence="1">
    <location>
        <begin position="1"/>
        <end position="15"/>
    </location>
</feature>
<dbReference type="InterPro" id="IPR014044">
    <property type="entry name" value="CAP_dom"/>
</dbReference>
<dbReference type="Pfam" id="PF00188">
    <property type="entry name" value="CAP"/>
    <property type="match status" value="1"/>
</dbReference>
<reference evidence="3 4" key="1">
    <citation type="submission" date="2013-11" db="EMBL/GenBank/DDBJ databases">
        <title>Draft genome of the bovine lungworm Dictyocaulus viviparus.</title>
        <authorList>
            <person name="Mitreva M."/>
        </authorList>
    </citation>
    <scope>NUCLEOTIDE SEQUENCE [LARGE SCALE GENOMIC DNA]</scope>
    <source>
        <strain evidence="3 4">HannoverDv2000</strain>
    </source>
</reference>
<evidence type="ECO:0000259" key="2">
    <source>
        <dbReference type="SMART" id="SM00198"/>
    </source>
</evidence>
<gene>
    <name evidence="3" type="ORF">DICVIV_12653</name>
</gene>
<dbReference type="CDD" id="cd05380">
    <property type="entry name" value="CAP_euk"/>
    <property type="match status" value="1"/>
</dbReference>
<dbReference type="AlphaFoldDB" id="A0A0D8XG70"/>
<reference evidence="4" key="2">
    <citation type="journal article" date="2016" name="Sci. Rep.">
        <title>Dictyocaulus viviparus genome, variome and transcriptome elucidate lungworm biology and support future intervention.</title>
        <authorList>
            <person name="McNulty S.N."/>
            <person name="Strube C."/>
            <person name="Rosa B.A."/>
            <person name="Martin J.C."/>
            <person name="Tyagi R."/>
            <person name="Choi Y.J."/>
            <person name="Wang Q."/>
            <person name="Hallsworth Pepin K."/>
            <person name="Zhang X."/>
            <person name="Ozersky P."/>
            <person name="Wilson R.K."/>
            <person name="Sternberg P.W."/>
            <person name="Gasser R.B."/>
            <person name="Mitreva M."/>
        </authorList>
    </citation>
    <scope>NUCLEOTIDE SEQUENCE [LARGE SCALE GENOMIC DNA]</scope>
    <source>
        <strain evidence="4">HannoverDv2000</strain>
    </source>
</reference>
<dbReference type="SUPFAM" id="SSF55797">
    <property type="entry name" value="PR-1-like"/>
    <property type="match status" value="1"/>
</dbReference>
<feature type="chain" id="PRO_5013334467" evidence="1">
    <location>
        <begin position="16"/>
        <end position="279"/>
    </location>
</feature>
<keyword evidence="1" id="KW-0732">Signal</keyword>
<name>A0A0D8XG70_DICVI</name>
<evidence type="ECO:0000313" key="3">
    <source>
        <dbReference type="EMBL" id="KJH41371.1"/>
    </source>
</evidence>
<evidence type="ECO:0000256" key="1">
    <source>
        <dbReference type="SAM" id="SignalP"/>
    </source>
</evidence>
<dbReference type="STRING" id="29172.A0A0D8XG70"/>
<accession>A0A0D8XG70</accession>
<evidence type="ECO:0000313" key="4">
    <source>
        <dbReference type="Proteomes" id="UP000053766"/>
    </source>
</evidence>
<feature type="domain" description="SCP" evidence="2">
    <location>
        <begin position="81"/>
        <end position="248"/>
    </location>
</feature>
<proteinExistence type="predicted"/>
<sequence length="279" mass="32333">MMHIGFFSAISNVFGFLIKANIDPNCCRTYKKNKTSKSSLPVEMALDICNSQDSHSQYTSTLPPPLPIYIPDCRSKGNMRRELREEVYLTHNSFRSFLASGFQKNGNRSDAKNFPTASDMMLMNYDCRYEEFAHYVAKDCIKANTNYTFKYLGENNFTIEFQHHFDPYSPLTKAEIYKDIRNWWNTIIHNKPLGDDLKPTDEDTPIIPFLQMANAQTDKFGCDYEICDKQKNKHFVSFTCFYRRPYVKVGVPLYTMGKPCGMCPPEKCVYSSLCNNTRI</sequence>
<dbReference type="Gene3D" id="3.40.33.10">
    <property type="entry name" value="CAP"/>
    <property type="match status" value="1"/>
</dbReference>
<dbReference type="EMBL" id="KN716839">
    <property type="protein sequence ID" value="KJH41371.1"/>
    <property type="molecule type" value="Genomic_DNA"/>
</dbReference>
<keyword evidence="4" id="KW-1185">Reference proteome</keyword>
<dbReference type="SMART" id="SM00198">
    <property type="entry name" value="SCP"/>
    <property type="match status" value="1"/>
</dbReference>